<dbReference type="InterPro" id="IPR003476">
    <property type="entry name" value="Glyco_hydro_42"/>
</dbReference>
<dbReference type="InterPro" id="IPR013738">
    <property type="entry name" value="Beta_galactosidase_Trimer"/>
</dbReference>
<evidence type="ECO:0000313" key="12">
    <source>
        <dbReference type="Proteomes" id="UP000646749"/>
    </source>
</evidence>
<dbReference type="InterPro" id="IPR013780">
    <property type="entry name" value="Glyco_hydro_b"/>
</dbReference>
<sequence length="682" mass="74187">MHWPKGLTGLCYGGDYNPEQWPAEVWPTDVELMRRARVNLVTVGVFAWSRLEPQPGRYDFDWLDRVLDLLHDGGIRVALATPTASPPPWFSVRHPDALPVTADGVRLSHGSRDTYCASAPAYRAAAREIAAALAARYRDHPALALWHVHNEYGTTCYCEHVAIAFRAWLRARYGDLDRLDEAWTGSFWSQHYSGWEQIRPPRATQYLGNPSHLLDFRRFLSDELLGAYVEQRDLLRAATPDVPVTTNYVLGGWVPVDHARWSAEVDLVAIDHYPGEVGPGAEEQTAFAADLARSWARHGQRRTGGAGRTAAGPAHRDESGGPAWLLMESAPNLILTPGRMHAKEPGRMTRHSLTHIARGSRGAMFFQWRASRGGAEVFHSALVPHAGPDSRAFREAVSLGALLDRLSEMDAGGVEAPVAVAWDAASWWAMQGTVLPSAQLDYSAEVAAAHRALLRAGRTVDFVTDGDDLFGYALLVLPARYLVSDRYAARIRDYVAAGGHLLVSYLSGVADEHARVRVGGYPGALRDLLGIRVEEFHPLDPATRLPLSDGSTGRLWAETVRLTGATPSVSYTGGLLDGQPALTRHGYGDGVAWYLSTRLDDDAYRDLLAGLAEEAGAEPTCPAAPAGVEAVRRSTADTSWLFLLNHTDSTQTVPVSGVDLLTGARVESVSLPSGGCAVLREG</sequence>
<feature type="domain" description="Beta-galactosidase C-terminal" evidence="10">
    <location>
        <begin position="627"/>
        <end position="681"/>
    </location>
</feature>
<gene>
    <name evidence="11" type="ORF">Pen02_48460</name>
</gene>
<comment type="similarity">
    <text evidence="2 6">Belongs to the glycosyl hydrolase 42 family.</text>
</comment>
<evidence type="ECO:0000259" key="9">
    <source>
        <dbReference type="Pfam" id="PF08532"/>
    </source>
</evidence>
<feature type="domain" description="Beta-galactosidase trimerisation" evidence="9">
    <location>
        <begin position="416"/>
        <end position="616"/>
    </location>
</feature>
<feature type="domain" description="Glycoside hydrolase family 42 N-terminal" evidence="8">
    <location>
        <begin position="15"/>
        <end position="404"/>
    </location>
</feature>
<dbReference type="InterPro" id="IPR029062">
    <property type="entry name" value="Class_I_gatase-like"/>
</dbReference>
<evidence type="ECO:0000256" key="3">
    <source>
        <dbReference type="ARBA" id="ARBA00012756"/>
    </source>
</evidence>
<dbReference type="PIRSF" id="PIRSF001084">
    <property type="entry name" value="B-galactosidase"/>
    <property type="match status" value="1"/>
</dbReference>
<name>A0ABQ4E5B9_9ACTN</name>
<dbReference type="InterPro" id="IPR013529">
    <property type="entry name" value="Glyco_hydro_42_N"/>
</dbReference>
<comment type="catalytic activity">
    <reaction evidence="1 6">
        <text>Hydrolysis of terminal non-reducing beta-D-galactose residues in beta-D-galactosides.</text>
        <dbReference type="EC" id="3.2.1.23"/>
    </reaction>
</comment>
<evidence type="ECO:0000259" key="10">
    <source>
        <dbReference type="Pfam" id="PF08533"/>
    </source>
</evidence>
<evidence type="ECO:0000313" key="11">
    <source>
        <dbReference type="EMBL" id="GIG89910.1"/>
    </source>
</evidence>
<dbReference type="SUPFAM" id="SSF51445">
    <property type="entry name" value="(Trans)glycosidases"/>
    <property type="match status" value="1"/>
</dbReference>
<proteinExistence type="inferred from homology"/>
<protein>
    <recommendedName>
        <fullName evidence="3 6">Beta-galactosidase</fullName>
        <shortName evidence="6">Beta-gal</shortName>
        <ecNumber evidence="3 6">3.2.1.23</ecNumber>
    </recommendedName>
</protein>
<evidence type="ECO:0000256" key="2">
    <source>
        <dbReference type="ARBA" id="ARBA00005940"/>
    </source>
</evidence>
<dbReference type="Gene3D" id="3.20.20.80">
    <property type="entry name" value="Glycosidases"/>
    <property type="match status" value="1"/>
</dbReference>
<evidence type="ECO:0000256" key="1">
    <source>
        <dbReference type="ARBA" id="ARBA00001412"/>
    </source>
</evidence>
<dbReference type="InterPro" id="IPR013739">
    <property type="entry name" value="Beta_galactosidase_C"/>
</dbReference>
<dbReference type="SUPFAM" id="SSF52317">
    <property type="entry name" value="Class I glutamine amidotransferase-like"/>
    <property type="match status" value="1"/>
</dbReference>
<dbReference type="PANTHER" id="PTHR36447:SF1">
    <property type="entry name" value="BETA-GALACTOSIDASE GANA"/>
    <property type="match status" value="1"/>
</dbReference>
<keyword evidence="4 6" id="KW-0378">Hydrolase</keyword>
<comment type="caution">
    <text evidence="11">The sequence shown here is derived from an EMBL/GenBank/DDBJ whole genome shotgun (WGS) entry which is preliminary data.</text>
</comment>
<evidence type="ECO:0000256" key="5">
    <source>
        <dbReference type="ARBA" id="ARBA00023295"/>
    </source>
</evidence>
<evidence type="ECO:0000256" key="4">
    <source>
        <dbReference type="ARBA" id="ARBA00022801"/>
    </source>
</evidence>
<dbReference type="CDD" id="cd03143">
    <property type="entry name" value="A4_beta-galactosidase_middle_domain"/>
    <property type="match status" value="1"/>
</dbReference>
<evidence type="ECO:0000256" key="7">
    <source>
        <dbReference type="SAM" id="MobiDB-lite"/>
    </source>
</evidence>
<dbReference type="Pfam" id="PF08532">
    <property type="entry name" value="Glyco_hydro_42M"/>
    <property type="match status" value="1"/>
</dbReference>
<accession>A0ABQ4E5B9</accession>
<evidence type="ECO:0000256" key="6">
    <source>
        <dbReference type="PIRNR" id="PIRNR001084"/>
    </source>
</evidence>
<reference evidence="11 12" key="1">
    <citation type="submission" date="2021-01" db="EMBL/GenBank/DDBJ databases">
        <title>Whole genome shotgun sequence of Plantactinospora endophytica NBRC 110450.</title>
        <authorList>
            <person name="Komaki H."/>
            <person name="Tamura T."/>
        </authorList>
    </citation>
    <scope>NUCLEOTIDE SEQUENCE [LARGE SCALE GENOMIC DNA]</scope>
    <source>
        <strain evidence="11 12">NBRC 110450</strain>
    </source>
</reference>
<keyword evidence="12" id="KW-1185">Reference proteome</keyword>
<dbReference type="Gene3D" id="3.40.50.880">
    <property type="match status" value="1"/>
</dbReference>
<keyword evidence="5 6" id="KW-0326">Glycosidase</keyword>
<dbReference type="Pfam" id="PF08533">
    <property type="entry name" value="Glyco_hydro_42C"/>
    <property type="match status" value="1"/>
</dbReference>
<dbReference type="RefSeq" id="WP_239141191.1">
    <property type="nucleotide sequence ID" value="NZ_BONW01000022.1"/>
</dbReference>
<dbReference type="InterPro" id="IPR017853">
    <property type="entry name" value="GH"/>
</dbReference>
<feature type="region of interest" description="Disordered" evidence="7">
    <location>
        <begin position="298"/>
        <end position="321"/>
    </location>
</feature>
<dbReference type="PANTHER" id="PTHR36447">
    <property type="entry name" value="BETA-GALACTOSIDASE GANA"/>
    <property type="match status" value="1"/>
</dbReference>
<dbReference type="EC" id="3.2.1.23" evidence="3 6"/>
<dbReference type="Proteomes" id="UP000646749">
    <property type="component" value="Unassembled WGS sequence"/>
</dbReference>
<dbReference type="EMBL" id="BONW01000022">
    <property type="protein sequence ID" value="GIG89910.1"/>
    <property type="molecule type" value="Genomic_DNA"/>
</dbReference>
<dbReference type="Pfam" id="PF02449">
    <property type="entry name" value="Glyco_hydro_42"/>
    <property type="match status" value="1"/>
</dbReference>
<dbReference type="Gene3D" id="2.60.40.1180">
    <property type="entry name" value="Golgi alpha-mannosidase II"/>
    <property type="match status" value="1"/>
</dbReference>
<evidence type="ECO:0000259" key="8">
    <source>
        <dbReference type="Pfam" id="PF02449"/>
    </source>
</evidence>
<organism evidence="11 12">
    <name type="scientific">Plantactinospora endophytica</name>
    <dbReference type="NCBI Taxonomy" id="673535"/>
    <lineage>
        <taxon>Bacteria</taxon>
        <taxon>Bacillati</taxon>
        <taxon>Actinomycetota</taxon>
        <taxon>Actinomycetes</taxon>
        <taxon>Micromonosporales</taxon>
        <taxon>Micromonosporaceae</taxon>
        <taxon>Plantactinospora</taxon>
    </lineage>
</organism>